<sequence>MIATPPAAGADQHPSSELVGNPLRIRNLPESTPAAEPAAGADLLGNPRRLRGLNAADFEV</sequence>
<dbReference type="RefSeq" id="WP_205262203.1">
    <property type="nucleotide sequence ID" value="NZ_JAERWK010000025.1"/>
</dbReference>
<accession>A0A939C0I1</accession>
<reference evidence="2" key="1">
    <citation type="submission" date="2021-01" db="EMBL/GenBank/DDBJ databases">
        <title>YIM 132084 draft genome.</title>
        <authorList>
            <person name="An D."/>
        </authorList>
    </citation>
    <scope>NUCLEOTIDE SEQUENCE</scope>
    <source>
        <strain evidence="2">YIM 132084</strain>
    </source>
</reference>
<proteinExistence type="predicted"/>
<feature type="region of interest" description="Disordered" evidence="1">
    <location>
        <begin position="1"/>
        <end position="60"/>
    </location>
</feature>
<dbReference type="AlphaFoldDB" id="A0A939C0I1"/>
<dbReference type="EMBL" id="JAERWK010000025">
    <property type="protein sequence ID" value="MBM9469255.1"/>
    <property type="molecule type" value="Genomic_DNA"/>
</dbReference>
<evidence type="ECO:0000313" key="2">
    <source>
        <dbReference type="EMBL" id="MBM9469255.1"/>
    </source>
</evidence>
<gene>
    <name evidence="2" type="ORF">JL106_18365</name>
</gene>
<dbReference type="Proteomes" id="UP000663792">
    <property type="component" value="Unassembled WGS sequence"/>
</dbReference>
<evidence type="ECO:0000256" key="1">
    <source>
        <dbReference type="SAM" id="MobiDB-lite"/>
    </source>
</evidence>
<name>A0A939C0I1_9ACTN</name>
<protein>
    <submittedName>
        <fullName evidence="2">Uncharacterized protein</fullName>
    </submittedName>
</protein>
<comment type="caution">
    <text evidence="2">The sequence shown here is derived from an EMBL/GenBank/DDBJ whole genome shotgun (WGS) entry which is preliminary data.</text>
</comment>
<keyword evidence="3" id="KW-1185">Reference proteome</keyword>
<evidence type="ECO:0000313" key="3">
    <source>
        <dbReference type="Proteomes" id="UP000663792"/>
    </source>
</evidence>
<organism evidence="2 3">
    <name type="scientific">Nakamurella leprariae</name>
    <dbReference type="NCBI Taxonomy" id="2803911"/>
    <lineage>
        <taxon>Bacteria</taxon>
        <taxon>Bacillati</taxon>
        <taxon>Actinomycetota</taxon>
        <taxon>Actinomycetes</taxon>
        <taxon>Nakamurellales</taxon>
        <taxon>Nakamurellaceae</taxon>
        <taxon>Nakamurella</taxon>
    </lineage>
</organism>